<dbReference type="VEuPathDB" id="VectorBase:AATE020549"/>
<name>A0A182JLZ2_ANOAO</name>
<evidence type="ECO:0000313" key="1">
    <source>
        <dbReference type="EnsemblMetazoa" id="AATE020549-PA.1"/>
    </source>
</evidence>
<dbReference type="EnsemblMetazoa" id="AATE020549-RA">
    <property type="protein sequence ID" value="AATE020549-PA.1"/>
    <property type="gene ID" value="AATE020549"/>
</dbReference>
<organism evidence="1">
    <name type="scientific">Anopheles atroparvus</name>
    <name type="common">European mosquito</name>
    <dbReference type="NCBI Taxonomy" id="41427"/>
    <lineage>
        <taxon>Eukaryota</taxon>
        <taxon>Metazoa</taxon>
        <taxon>Ecdysozoa</taxon>
        <taxon>Arthropoda</taxon>
        <taxon>Hexapoda</taxon>
        <taxon>Insecta</taxon>
        <taxon>Pterygota</taxon>
        <taxon>Neoptera</taxon>
        <taxon>Endopterygota</taxon>
        <taxon>Diptera</taxon>
        <taxon>Nematocera</taxon>
        <taxon>Culicoidea</taxon>
        <taxon>Culicidae</taxon>
        <taxon>Anophelinae</taxon>
        <taxon>Anopheles</taxon>
    </lineage>
</organism>
<accession>A0A182JLZ2</accession>
<reference evidence="1" key="1">
    <citation type="submission" date="2022-08" db="UniProtKB">
        <authorList>
            <consortium name="EnsemblMetazoa"/>
        </authorList>
    </citation>
    <scope>IDENTIFICATION</scope>
    <source>
        <strain evidence="1">EBRO</strain>
    </source>
</reference>
<protein>
    <submittedName>
        <fullName evidence="1">Uncharacterized protein</fullName>
    </submittedName>
</protein>
<sequence length="179" mass="20876">MSVRRFSTRRRGSLRGGGRQLEGLRNVLQNLHLLLVLHDRPERRRRVERVLQVVQLLLLLLLLLLLVLLLLLLHHWMCVQRVRLLLLDPVQARPDRHRLDVADPVDAGQVAARLAERLVQPALQLLDAHHHVEVALRVLLDHVPHVVRFARLLKLPPCHEVLDLPDRPNRVPMRFRQSK</sequence>
<dbReference type="AlphaFoldDB" id="A0A182JLZ2"/>
<proteinExistence type="predicted"/>